<evidence type="ECO:0000313" key="3">
    <source>
        <dbReference type="Proteomes" id="UP000830236"/>
    </source>
</evidence>
<keyword evidence="1" id="KW-0812">Transmembrane</keyword>
<dbReference type="PIRSF" id="PIRSF016660">
    <property type="entry name" value="YedI"/>
    <property type="match status" value="1"/>
</dbReference>
<name>A0A9E7AJK5_9ACTO</name>
<evidence type="ECO:0000313" key="2">
    <source>
        <dbReference type="EMBL" id="UQF79839.1"/>
    </source>
</evidence>
<dbReference type="PANTHER" id="PTHR30503">
    <property type="entry name" value="INNER MEMBRANE PROTEIN YEDI"/>
    <property type="match status" value="1"/>
</dbReference>
<feature type="transmembrane region" description="Helical" evidence="1">
    <location>
        <begin position="225"/>
        <end position="246"/>
    </location>
</feature>
<keyword evidence="1" id="KW-0472">Membrane</keyword>
<dbReference type="Proteomes" id="UP000830236">
    <property type="component" value="Chromosome"/>
</dbReference>
<dbReference type="Pfam" id="PF05661">
    <property type="entry name" value="DUF808"/>
    <property type="match status" value="1"/>
</dbReference>
<feature type="transmembrane region" description="Helical" evidence="1">
    <location>
        <begin position="72"/>
        <end position="90"/>
    </location>
</feature>
<dbReference type="GO" id="GO:0005886">
    <property type="term" value="C:plasma membrane"/>
    <property type="evidence" value="ECO:0007669"/>
    <property type="project" value="TreeGrafter"/>
</dbReference>
<feature type="transmembrane region" description="Helical" evidence="1">
    <location>
        <begin position="175"/>
        <end position="197"/>
    </location>
</feature>
<protein>
    <submittedName>
        <fullName evidence="2">DUF808 domain-containing protein</fullName>
    </submittedName>
</protein>
<dbReference type="InterPro" id="IPR008526">
    <property type="entry name" value="YedI"/>
</dbReference>
<feature type="transmembrane region" description="Helical" evidence="1">
    <location>
        <begin position="294"/>
        <end position="314"/>
    </location>
</feature>
<dbReference type="AlphaFoldDB" id="A0A9E7AJK5"/>
<dbReference type="PANTHER" id="PTHR30503:SF3">
    <property type="entry name" value="INNER MEMBRANE PROTEIN YEDI"/>
    <property type="match status" value="1"/>
</dbReference>
<gene>
    <name evidence="2" type="ORF">M3I41_00730</name>
</gene>
<keyword evidence="1" id="KW-1133">Transmembrane helix</keyword>
<dbReference type="KEGG" id="agh:M3I41_00730"/>
<sequence length="321" mass="33642">MSIGLVALLDDIAALAKAAAASVDDVAGAATKASSKAIGVVIDDTAVTPQYVQGLKPERELPVIKRIARGSLINKLGIILPVALLLTWLAPWSLPILLLVGGTYLCFEGAEKVLSAWGIIKEHESSHGASDKSADPAAVEKAIVSSAVRTDLILSTEIMLVSLAGLHTNDNLSKVAIMVVVGFIMTFFVYGLVALLVKMDDLGLALVRRGQEKLGRAIVKTMPRVFRVIEVVGTVAMLWVGGHIVIDALNNLGVGALHHLVEHAAHAATHATQGLGNSLSGVVKWCVETACSGVFGLAFGALVTGLVLGLQRLLRQRAGQH</sequence>
<dbReference type="EMBL" id="CP097095">
    <property type="protein sequence ID" value="UQF79839.1"/>
    <property type="molecule type" value="Genomic_DNA"/>
</dbReference>
<proteinExistence type="predicted"/>
<organism evidence="2 3">
    <name type="scientific">Actinomyces graevenitzii</name>
    <dbReference type="NCBI Taxonomy" id="55565"/>
    <lineage>
        <taxon>Bacteria</taxon>
        <taxon>Bacillati</taxon>
        <taxon>Actinomycetota</taxon>
        <taxon>Actinomycetes</taxon>
        <taxon>Actinomycetales</taxon>
        <taxon>Actinomycetaceae</taxon>
        <taxon>Actinomyces</taxon>
    </lineage>
</organism>
<evidence type="ECO:0000256" key="1">
    <source>
        <dbReference type="SAM" id="Phobius"/>
    </source>
</evidence>
<reference evidence="2" key="1">
    <citation type="submission" date="2022-05" db="EMBL/GenBank/DDBJ databases">
        <title>Using nanopore sequencing to obtain complete genomes from saliva samples.</title>
        <authorList>
            <person name="Baker J.L."/>
        </authorList>
    </citation>
    <scope>NUCLEOTIDE SEQUENCE</scope>
    <source>
        <strain evidence="2">JCVI-JB-Ag32</strain>
    </source>
</reference>
<accession>A0A9E7AJK5</accession>